<accession>A0A6Q2X2X2</accession>
<feature type="region of interest" description="Disordered" evidence="1">
    <location>
        <begin position="169"/>
        <end position="266"/>
    </location>
</feature>
<proteinExistence type="predicted"/>
<dbReference type="Gene3D" id="3.30.420.10">
    <property type="entry name" value="Ribonuclease H-like superfamily/Ribonuclease H"/>
    <property type="match status" value="1"/>
</dbReference>
<dbReference type="FunFam" id="3.30.420.10:FF:000063">
    <property type="entry name" value="Retrovirus-related Pol polyprotein from transposon 297-like Protein"/>
    <property type="match status" value="1"/>
</dbReference>
<evidence type="ECO:0000313" key="3">
    <source>
        <dbReference type="Ensembl" id="ENSELUP00000047446.2"/>
    </source>
</evidence>
<dbReference type="InterPro" id="IPR001584">
    <property type="entry name" value="Integrase_cat-core"/>
</dbReference>
<dbReference type="GeneTree" id="ENSGT00490000044642"/>
<evidence type="ECO:0000256" key="1">
    <source>
        <dbReference type="SAM" id="MobiDB-lite"/>
    </source>
</evidence>
<dbReference type="InParanoid" id="A0A6Q2X2X2"/>
<dbReference type="GO" id="GO:0003676">
    <property type="term" value="F:nucleic acid binding"/>
    <property type="evidence" value="ECO:0007669"/>
    <property type="project" value="InterPro"/>
</dbReference>
<dbReference type="Pfam" id="PF00665">
    <property type="entry name" value="rve"/>
    <property type="match status" value="1"/>
</dbReference>
<protein>
    <recommendedName>
        <fullName evidence="2">Integrase catalytic domain-containing protein</fullName>
    </recommendedName>
</protein>
<feature type="compositionally biased region" description="Polar residues" evidence="1">
    <location>
        <begin position="241"/>
        <end position="252"/>
    </location>
</feature>
<dbReference type="InterPro" id="IPR036397">
    <property type="entry name" value="RNaseH_sf"/>
</dbReference>
<dbReference type="PANTHER" id="PTHR37984">
    <property type="entry name" value="PROTEIN CBG26694"/>
    <property type="match status" value="1"/>
</dbReference>
<feature type="domain" description="Integrase catalytic" evidence="2">
    <location>
        <begin position="1"/>
        <end position="140"/>
    </location>
</feature>
<dbReference type="PANTHER" id="PTHR37984:SF7">
    <property type="entry name" value="INTEGRASE CATALYTIC DOMAIN-CONTAINING PROTEIN"/>
    <property type="match status" value="1"/>
</dbReference>
<dbReference type="AlphaFoldDB" id="A0A6Q2X2X2"/>
<dbReference type="OMA" id="YDCGEFS"/>
<reference evidence="3" key="3">
    <citation type="submission" date="2025-08" db="UniProtKB">
        <authorList>
            <consortium name="Ensembl"/>
        </authorList>
    </citation>
    <scope>IDENTIFICATION</scope>
</reference>
<feature type="compositionally biased region" description="Basic and acidic residues" evidence="1">
    <location>
        <begin position="207"/>
        <end position="227"/>
    </location>
</feature>
<dbReference type="Proteomes" id="UP000265140">
    <property type="component" value="Chromosome 24"/>
</dbReference>
<reference evidence="3" key="4">
    <citation type="submission" date="2025-09" db="UniProtKB">
        <authorList>
            <consortium name="Ensembl"/>
        </authorList>
    </citation>
    <scope>IDENTIFICATION</scope>
</reference>
<evidence type="ECO:0000313" key="4">
    <source>
        <dbReference type="Proteomes" id="UP000265140"/>
    </source>
</evidence>
<reference evidence="4" key="1">
    <citation type="journal article" date="2014" name="PLoS ONE">
        <title>The genome and linkage map of the northern pike (Esox lucius): conserved synteny revealed between the salmonid sister group and the Neoteleostei.</title>
        <authorList>
            <person name="Rondeau E.B."/>
            <person name="Minkley D.R."/>
            <person name="Leong J.S."/>
            <person name="Messmer A.M."/>
            <person name="Jantzen J.R."/>
            <person name="von Schalburg K.R."/>
            <person name="Lemon C."/>
            <person name="Bird N.H."/>
            <person name="Koop B.F."/>
        </authorList>
    </citation>
    <scope>NUCLEOTIDE SEQUENCE</scope>
</reference>
<dbReference type="PROSITE" id="PS50994">
    <property type="entry name" value="INTEGRASE"/>
    <property type="match status" value="1"/>
</dbReference>
<sequence>MEQLTSSTSLAVITKLKSAFARHGIAETVISDNGPCYSSEEFRRFANAWNFTHTTTSPRYPQSNGLAEKTVQTAKRILDKAKAGNTDPYQALLEYRNTPVDNLQSPAQLLMSRRLRSILPATSRHLQPKVTPQKSVQDRRKVCQHRQQTYFNRGTKPLSHLPVGTPIRFRQEDGSWRPATVTQHAHTHRSYHIQTKDGHTLRRNRWHLRESRDAQNTKDTQHADEHTNNTQPLHPEPAHPQPTNQQNPNYTTRFGRISRPRQILDL</sequence>
<evidence type="ECO:0000259" key="2">
    <source>
        <dbReference type="PROSITE" id="PS50994"/>
    </source>
</evidence>
<dbReference type="InterPro" id="IPR012337">
    <property type="entry name" value="RNaseH-like_sf"/>
</dbReference>
<dbReference type="GO" id="GO:0015074">
    <property type="term" value="P:DNA integration"/>
    <property type="evidence" value="ECO:0007669"/>
    <property type="project" value="InterPro"/>
</dbReference>
<dbReference type="SUPFAM" id="SSF53098">
    <property type="entry name" value="Ribonuclease H-like"/>
    <property type="match status" value="1"/>
</dbReference>
<dbReference type="InterPro" id="IPR050951">
    <property type="entry name" value="Retrovirus_Pol_polyprotein"/>
</dbReference>
<keyword evidence="4" id="KW-1185">Reference proteome</keyword>
<organism evidence="3 4">
    <name type="scientific">Esox lucius</name>
    <name type="common">Northern pike</name>
    <dbReference type="NCBI Taxonomy" id="8010"/>
    <lineage>
        <taxon>Eukaryota</taxon>
        <taxon>Metazoa</taxon>
        <taxon>Chordata</taxon>
        <taxon>Craniata</taxon>
        <taxon>Vertebrata</taxon>
        <taxon>Euteleostomi</taxon>
        <taxon>Actinopterygii</taxon>
        <taxon>Neopterygii</taxon>
        <taxon>Teleostei</taxon>
        <taxon>Protacanthopterygii</taxon>
        <taxon>Esociformes</taxon>
        <taxon>Esocidae</taxon>
        <taxon>Esox</taxon>
    </lineage>
</organism>
<name>A0A6Q2X2X2_ESOLU</name>
<dbReference type="Ensembl" id="ENSELUT00000060594.2">
    <property type="protein sequence ID" value="ENSELUP00000047446.2"/>
    <property type="gene ID" value="ENSELUG00000026587.2"/>
</dbReference>
<reference evidence="3" key="2">
    <citation type="submission" date="2020-02" db="EMBL/GenBank/DDBJ databases">
        <title>Esox lucius (northern pike) genome, fEsoLuc1, primary haplotype.</title>
        <authorList>
            <person name="Myers G."/>
            <person name="Karagic N."/>
            <person name="Meyer A."/>
            <person name="Pippel M."/>
            <person name="Reichard M."/>
            <person name="Winkler S."/>
            <person name="Tracey A."/>
            <person name="Sims Y."/>
            <person name="Howe K."/>
            <person name="Rhie A."/>
            <person name="Formenti G."/>
            <person name="Durbin R."/>
            <person name="Fedrigo O."/>
            <person name="Jarvis E.D."/>
        </authorList>
    </citation>
    <scope>NUCLEOTIDE SEQUENCE [LARGE SCALE GENOMIC DNA]</scope>
</reference>